<comment type="caution">
    <text evidence="1">The sequence shown here is derived from an EMBL/GenBank/DDBJ whole genome shotgun (WGS) entry which is preliminary data.</text>
</comment>
<protein>
    <recommendedName>
        <fullName evidence="2">GRAM domain-containing protein</fullName>
    </recommendedName>
</protein>
<dbReference type="AlphaFoldDB" id="A0A7V0N0M4"/>
<sequence length="127" mass="14206">MQLKQGEGELQSGKALIKEFSAGGKSLKEKLLDDKGTLHLTNRRLVMEREISPEKSDLIFEFPLEALQNAEIKGVFGKVLTIEADLSKMSSGLKIKEGFGKFSIKIDDPKTWVAQLSKAIKSRKEER</sequence>
<evidence type="ECO:0008006" key="2">
    <source>
        <dbReference type="Google" id="ProtNLM"/>
    </source>
</evidence>
<reference evidence="1" key="1">
    <citation type="journal article" date="2020" name="mSystems">
        <title>Genome- and Community-Level Interaction Insights into Carbon Utilization and Element Cycling Functions of Hydrothermarchaeota in Hydrothermal Sediment.</title>
        <authorList>
            <person name="Zhou Z."/>
            <person name="Liu Y."/>
            <person name="Xu W."/>
            <person name="Pan J."/>
            <person name="Luo Z.H."/>
            <person name="Li M."/>
        </authorList>
    </citation>
    <scope>NUCLEOTIDE SEQUENCE [LARGE SCALE GENOMIC DNA]</scope>
    <source>
        <strain evidence="1">HyVt-219</strain>
    </source>
</reference>
<gene>
    <name evidence="1" type="ORF">ENG47_06450</name>
</gene>
<dbReference type="EMBL" id="DRBC01000388">
    <property type="protein sequence ID" value="HDN85375.1"/>
    <property type="molecule type" value="Genomic_DNA"/>
</dbReference>
<proteinExistence type="predicted"/>
<organism evidence="1">
    <name type="scientific">Aerophobetes bacterium</name>
    <dbReference type="NCBI Taxonomy" id="2030807"/>
    <lineage>
        <taxon>Bacteria</taxon>
        <taxon>Candidatus Aerophobota</taxon>
    </lineage>
</organism>
<evidence type="ECO:0000313" key="1">
    <source>
        <dbReference type="EMBL" id="HDN85375.1"/>
    </source>
</evidence>
<accession>A0A7V0N0M4</accession>
<dbReference type="Proteomes" id="UP000885660">
    <property type="component" value="Unassembled WGS sequence"/>
</dbReference>
<name>A0A7V0N0M4_UNCAE</name>